<feature type="transmembrane region" description="Helical" evidence="6">
    <location>
        <begin position="64"/>
        <end position="85"/>
    </location>
</feature>
<reference evidence="7 8" key="1">
    <citation type="submission" date="2016-09" db="EMBL/GenBank/DDBJ databases">
        <authorList>
            <person name="Capua I."/>
            <person name="De Benedictis P."/>
            <person name="Joannis T."/>
            <person name="Lombin L.H."/>
            <person name="Cattoli G."/>
        </authorList>
    </citation>
    <scope>NUCLEOTIDE SEQUENCE [LARGE SCALE GENOMIC DNA]</scope>
    <source>
        <strain evidence="7 8">ANC 4671</strain>
    </source>
</reference>
<feature type="transmembrane region" description="Helical" evidence="6">
    <location>
        <begin position="106"/>
        <end position="125"/>
    </location>
</feature>
<feature type="compositionally biased region" description="Basic and acidic residues" evidence="5">
    <location>
        <begin position="182"/>
        <end position="195"/>
    </location>
</feature>
<accession>A0A1E7QYY8</accession>
<dbReference type="PANTHER" id="PTHR37306:SF1">
    <property type="entry name" value="COLICIN V PRODUCTION PROTEIN"/>
    <property type="match status" value="1"/>
</dbReference>
<feature type="transmembrane region" description="Helical" evidence="6">
    <location>
        <begin position="28"/>
        <end position="44"/>
    </location>
</feature>
<name>A0A1E7QYY8_9GAMM</name>
<evidence type="ECO:0000256" key="5">
    <source>
        <dbReference type="SAM" id="MobiDB-lite"/>
    </source>
</evidence>
<evidence type="ECO:0000256" key="2">
    <source>
        <dbReference type="ARBA" id="ARBA00022692"/>
    </source>
</evidence>
<comment type="subcellular location">
    <subcellularLocation>
        <location evidence="1">Membrane</location>
        <topology evidence="1">Multi-pass membrane protein</topology>
    </subcellularLocation>
</comment>
<gene>
    <name evidence="7" type="ORF">BJI46_05610</name>
</gene>
<feature type="region of interest" description="Disordered" evidence="5">
    <location>
        <begin position="176"/>
        <end position="195"/>
    </location>
</feature>
<evidence type="ECO:0000313" key="7">
    <source>
        <dbReference type="EMBL" id="OEY92226.1"/>
    </source>
</evidence>
<evidence type="ECO:0000313" key="8">
    <source>
        <dbReference type="Proteomes" id="UP000185895"/>
    </source>
</evidence>
<evidence type="ECO:0000256" key="6">
    <source>
        <dbReference type="SAM" id="Phobius"/>
    </source>
</evidence>
<protein>
    <submittedName>
        <fullName evidence="7">Uncharacterized protein</fullName>
    </submittedName>
</protein>
<dbReference type="RefSeq" id="WP_070070822.1">
    <property type="nucleotide sequence ID" value="NZ_MKKK01000067.1"/>
</dbReference>
<organism evidence="7 8">
    <name type="scientific">Acinetobacter qingfengensis</name>
    <dbReference type="NCBI Taxonomy" id="1262585"/>
    <lineage>
        <taxon>Bacteria</taxon>
        <taxon>Pseudomonadati</taxon>
        <taxon>Pseudomonadota</taxon>
        <taxon>Gammaproteobacteria</taxon>
        <taxon>Moraxellales</taxon>
        <taxon>Moraxellaceae</taxon>
        <taxon>Acinetobacter</taxon>
    </lineage>
</organism>
<dbReference type="Pfam" id="PF02674">
    <property type="entry name" value="Colicin_V"/>
    <property type="match status" value="1"/>
</dbReference>
<sequence length="195" mass="22034">MNTLDLILIVLFILNSFNGFRQGLIKALANLIGWFLALILAIRWTDQVQPSMRIFTQDPVLQKIAAFIAIVMVIIILTWCVGAILQHILKHLKLSWLNRITGSAFGLGKSLIIVLILIHGASPWFSETSVWKNSRLIHLLMPYSSDSAAFSKQIVQKTAQELEHFQRNENNLPQDAIISKSSADDTKRQTENPFL</sequence>
<keyword evidence="4 6" id="KW-0472">Membrane</keyword>
<dbReference type="PANTHER" id="PTHR37306">
    <property type="entry name" value="COLICIN V PRODUCTION PROTEIN"/>
    <property type="match status" value="1"/>
</dbReference>
<dbReference type="AlphaFoldDB" id="A0A1E7QYY8"/>
<dbReference type="STRING" id="1262585.BJI46_05610"/>
<dbReference type="GO" id="GO:0016020">
    <property type="term" value="C:membrane"/>
    <property type="evidence" value="ECO:0007669"/>
    <property type="project" value="UniProtKB-SubCell"/>
</dbReference>
<keyword evidence="2 6" id="KW-0812">Transmembrane</keyword>
<keyword evidence="3 6" id="KW-1133">Transmembrane helix</keyword>
<dbReference type="OrthoDB" id="9810601at2"/>
<dbReference type="Proteomes" id="UP000185895">
    <property type="component" value="Unassembled WGS sequence"/>
</dbReference>
<keyword evidence="8" id="KW-1185">Reference proteome</keyword>
<comment type="caution">
    <text evidence="7">The sequence shown here is derived from an EMBL/GenBank/DDBJ whole genome shotgun (WGS) entry which is preliminary data.</text>
</comment>
<dbReference type="GO" id="GO:0009403">
    <property type="term" value="P:toxin biosynthetic process"/>
    <property type="evidence" value="ECO:0007669"/>
    <property type="project" value="InterPro"/>
</dbReference>
<dbReference type="InterPro" id="IPR003825">
    <property type="entry name" value="Colicin-V_CvpA"/>
</dbReference>
<evidence type="ECO:0000256" key="4">
    <source>
        <dbReference type="ARBA" id="ARBA00023136"/>
    </source>
</evidence>
<dbReference type="EMBL" id="MKKK01000067">
    <property type="protein sequence ID" value="OEY92226.1"/>
    <property type="molecule type" value="Genomic_DNA"/>
</dbReference>
<evidence type="ECO:0000256" key="1">
    <source>
        <dbReference type="ARBA" id="ARBA00004141"/>
    </source>
</evidence>
<proteinExistence type="predicted"/>
<evidence type="ECO:0000256" key="3">
    <source>
        <dbReference type="ARBA" id="ARBA00022989"/>
    </source>
</evidence>